<dbReference type="InterPro" id="IPR039300">
    <property type="entry name" value="JASON"/>
</dbReference>
<gene>
    <name evidence="2" type="ORF">LWI28_017360</name>
</gene>
<proteinExistence type="predicted"/>
<comment type="caution">
    <text evidence="2">The sequence shown here is derived from an EMBL/GenBank/DDBJ whole genome shotgun (WGS) entry which is preliminary data.</text>
</comment>
<reference evidence="2" key="2">
    <citation type="submission" date="2023-02" db="EMBL/GenBank/DDBJ databases">
        <authorList>
            <person name="Swenson N.G."/>
            <person name="Wegrzyn J.L."/>
            <person name="Mcevoy S.L."/>
        </authorList>
    </citation>
    <scope>NUCLEOTIDE SEQUENCE</scope>
    <source>
        <strain evidence="2">91603</strain>
        <tissue evidence="2">Leaf</tissue>
    </source>
</reference>
<organism evidence="2 3">
    <name type="scientific">Acer negundo</name>
    <name type="common">Box elder</name>
    <dbReference type="NCBI Taxonomy" id="4023"/>
    <lineage>
        <taxon>Eukaryota</taxon>
        <taxon>Viridiplantae</taxon>
        <taxon>Streptophyta</taxon>
        <taxon>Embryophyta</taxon>
        <taxon>Tracheophyta</taxon>
        <taxon>Spermatophyta</taxon>
        <taxon>Magnoliopsida</taxon>
        <taxon>eudicotyledons</taxon>
        <taxon>Gunneridae</taxon>
        <taxon>Pentapetalae</taxon>
        <taxon>rosids</taxon>
        <taxon>malvids</taxon>
        <taxon>Sapindales</taxon>
        <taxon>Sapindaceae</taxon>
        <taxon>Hippocastanoideae</taxon>
        <taxon>Acereae</taxon>
        <taxon>Acer</taxon>
    </lineage>
</organism>
<dbReference type="EMBL" id="JAJSOW010000003">
    <property type="protein sequence ID" value="KAI9195708.1"/>
    <property type="molecule type" value="Genomic_DNA"/>
</dbReference>
<name>A0AAD5JDN7_ACENE</name>
<reference evidence="2" key="1">
    <citation type="journal article" date="2022" name="Plant J.">
        <title>Strategies of tolerance reflected in two North American maple genomes.</title>
        <authorList>
            <person name="McEvoy S.L."/>
            <person name="Sezen U.U."/>
            <person name="Trouern-Trend A."/>
            <person name="McMahon S.M."/>
            <person name="Schaberg P.G."/>
            <person name="Yang J."/>
            <person name="Wegrzyn J.L."/>
            <person name="Swenson N.G."/>
        </authorList>
    </citation>
    <scope>NUCLEOTIDE SEQUENCE</scope>
    <source>
        <strain evidence="2">91603</strain>
    </source>
</reference>
<dbReference type="GO" id="GO:0007142">
    <property type="term" value="P:male meiosis II"/>
    <property type="evidence" value="ECO:0007669"/>
    <property type="project" value="InterPro"/>
</dbReference>
<evidence type="ECO:0000256" key="1">
    <source>
        <dbReference type="SAM" id="MobiDB-lite"/>
    </source>
</evidence>
<feature type="compositionally biased region" description="Polar residues" evidence="1">
    <location>
        <begin position="129"/>
        <end position="139"/>
    </location>
</feature>
<evidence type="ECO:0000313" key="3">
    <source>
        <dbReference type="Proteomes" id="UP001064489"/>
    </source>
</evidence>
<feature type="compositionally biased region" description="Acidic residues" evidence="1">
    <location>
        <begin position="141"/>
        <end position="172"/>
    </location>
</feature>
<protein>
    <submittedName>
        <fullName evidence="2">Uncharacterized protein</fullName>
    </submittedName>
</protein>
<dbReference type="PANTHER" id="PTHR33318">
    <property type="entry name" value="ASPARTYL/GLUTAMYL-TRNA(ASN/GLN) AMIDOTRANSFERASE SUBUNIT"/>
    <property type="match status" value="1"/>
</dbReference>
<keyword evidence="3" id="KW-1185">Reference proteome</keyword>
<sequence length="363" mass="41123">MGCFLGCFGFSTKRKRRKSANRILPGYPRHGSYKPLDSSVSIILDIKENPINSDSELSNRLIKERSSIKIRKKVSFNLNVQTYEPLSKDETSYHSDEEEEREKNGADAAKASVSAVSGSDSSVSKMGSFPSNYRYQNCIDSYDDEGDMADIESDLDYDDDDEDDEDEDEEYYSGNEFDDEIRQKEFLEQLNSQSMADEEKFNNHMQLTASTDGELKPVESIRNARNRSQYISSVLNPVENLTQWKAIKARTAPTKHPRMENIASEQEQSVPFSLKPSSNLYPFDLESKYNQSKPLLQEIAVNASLSNWLASPNSDKSKAATSITNGRINSIENIPSKKNMFDRSCSQQSREQRLISEITNLEA</sequence>
<dbReference type="AlphaFoldDB" id="A0AAD5JDN7"/>
<feature type="region of interest" description="Disordered" evidence="1">
    <location>
        <begin position="87"/>
        <end position="172"/>
    </location>
</feature>
<feature type="compositionally biased region" description="Basic and acidic residues" evidence="1">
    <location>
        <begin position="87"/>
        <end position="105"/>
    </location>
</feature>
<evidence type="ECO:0000313" key="2">
    <source>
        <dbReference type="EMBL" id="KAI9195708.1"/>
    </source>
</evidence>
<dbReference type="PANTHER" id="PTHR33318:SF16">
    <property type="entry name" value="FK506-BINDING NUCLEAR-LIKE PROTEIN"/>
    <property type="match status" value="1"/>
</dbReference>
<feature type="compositionally biased region" description="Low complexity" evidence="1">
    <location>
        <begin position="106"/>
        <end position="125"/>
    </location>
</feature>
<accession>A0AAD5JDN7</accession>
<feature type="region of interest" description="Disordered" evidence="1">
    <location>
        <begin position="191"/>
        <end position="213"/>
    </location>
</feature>
<dbReference type="Proteomes" id="UP001064489">
    <property type="component" value="Chromosome 1"/>
</dbReference>